<dbReference type="AlphaFoldDB" id="F6G778"/>
<sequence length="47" mass="5705">MHFDLAEENDFWSFQLATKPLFSMVWWFCRVADFLLVNVCIRVLCDF</sequence>
<dbReference type="EMBL" id="CP002820">
    <property type="protein sequence ID" value="AEG70742.1"/>
    <property type="molecule type" value="Genomic_DNA"/>
</dbReference>
<evidence type="ECO:0000313" key="2">
    <source>
        <dbReference type="EMBL" id="AEG70742.1"/>
    </source>
</evidence>
<protein>
    <recommendedName>
        <fullName evidence="4">Transmembrane protein</fullName>
    </recommendedName>
</protein>
<reference evidence="2 3" key="1">
    <citation type="journal article" date="2011" name="J. Bacteriol.">
        <title>Complete genome sequence of the plant pathogen Ralstonia solanacearum strain Po82.</title>
        <authorList>
            <person name="Xu J."/>
            <person name="Zheng H.J."/>
            <person name="Liu L."/>
            <person name="Pan Z.C."/>
            <person name="Prior P."/>
            <person name="Tang B."/>
            <person name="Xu J.S."/>
            <person name="Zhang H."/>
            <person name="Tian Q."/>
            <person name="Zhang L.Q."/>
            <person name="Feng J."/>
        </authorList>
    </citation>
    <scope>NUCLEOTIDE SEQUENCE [LARGE SCALE GENOMIC DNA]</scope>
    <source>
        <strain evidence="3">Po82</strain>
    </source>
</reference>
<accession>F6G778</accession>
<keyword evidence="1" id="KW-1133">Transmembrane helix</keyword>
<proteinExistence type="predicted"/>
<name>F6G778_RALS8</name>
<keyword evidence="1" id="KW-0472">Membrane</keyword>
<evidence type="ECO:0008006" key="4">
    <source>
        <dbReference type="Google" id="ProtNLM"/>
    </source>
</evidence>
<dbReference type="KEGG" id="rsn:RSPO_m00100"/>
<evidence type="ECO:0000313" key="3">
    <source>
        <dbReference type="Proteomes" id="UP000007953"/>
    </source>
</evidence>
<feature type="transmembrane region" description="Helical" evidence="1">
    <location>
        <begin position="24"/>
        <end position="45"/>
    </location>
</feature>
<evidence type="ECO:0000256" key="1">
    <source>
        <dbReference type="SAM" id="Phobius"/>
    </source>
</evidence>
<dbReference type="Proteomes" id="UP000007953">
    <property type="component" value="Plasmid megaplasmid"/>
</dbReference>
<organism evidence="2 3">
    <name type="scientific">Ralstonia solanacearum (strain Po82)</name>
    <dbReference type="NCBI Taxonomy" id="1031711"/>
    <lineage>
        <taxon>Bacteria</taxon>
        <taxon>Pseudomonadati</taxon>
        <taxon>Pseudomonadota</taxon>
        <taxon>Betaproteobacteria</taxon>
        <taxon>Burkholderiales</taxon>
        <taxon>Burkholderiaceae</taxon>
        <taxon>Ralstonia</taxon>
        <taxon>Ralstonia solanacearum species complex</taxon>
    </lineage>
</organism>
<keyword evidence="2" id="KW-0614">Plasmid</keyword>
<geneLocation type="plasmid" evidence="3"/>
<gene>
    <name evidence="2" type="ordered locus">RSPO_m00100</name>
</gene>
<keyword evidence="1" id="KW-0812">Transmembrane</keyword>
<dbReference type="HOGENOM" id="CLU_3172414_0_0_4"/>